<reference evidence="2" key="1">
    <citation type="submission" date="2024-07" db="EMBL/GenBank/DDBJ databases">
        <authorList>
            <person name="Yu S.T."/>
        </authorList>
    </citation>
    <scope>NUCLEOTIDE SEQUENCE</scope>
    <source>
        <strain evidence="2">R11</strain>
    </source>
</reference>
<protein>
    <submittedName>
        <fullName evidence="2">TniB family NTP-binding protein</fullName>
    </submittedName>
</protein>
<feature type="region of interest" description="Disordered" evidence="1">
    <location>
        <begin position="324"/>
        <end position="343"/>
    </location>
</feature>
<dbReference type="Gene3D" id="3.40.50.300">
    <property type="entry name" value="P-loop containing nucleotide triphosphate hydrolases"/>
    <property type="match status" value="1"/>
</dbReference>
<dbReference type="RefSeq" id="WP_369275809.1">
    <property type="nucleotide sequence ID" value="NZ_CP163432.1"/>
</dbReference>
<dbReference type="InterPro" id="IPR027417">
    <property type="entry name" value="P-loop_NTPase"/>
</dbReference>
<sequence length="343" mass="38137">MVTTAQPATAQHGVFSPLTTWDGWRQFVDTPPAPALDVGDQEWTLEQREDYHARFVVLKTPAMDTISTAVRRLLLNRGQQGGARRGLIISGPATTGKTTAMQQLGRTVELADRRRHPNQDGRLPVLFITVPPSSTPKMLISEFARFLGLPMLERMNQIQITNAVCELLCEMGTQLVLVDDVHLMDTRSRAGAETSDQLKYLGERIPATFVYSGIDVESSPLLTGVRGSQLAGRFKIVRNQPLRYGSPADKQIWHDLVHGMDSALRLRRHRPGTLVTHAAYLHARTGGRMGSLSHLIREAALVSLLDGTEKITKKLLEQIELDSAAEQRARAPQRHRTPSQRQP</sequence>
<proteinExistence type="predicted"/>
<gene>
    <name evidence="2" type="ORF">AB5J55_42940</name>
</gene>
<dbReference type="EMBL" id="CP163432">
    <property type="protein sequence ID" value="XDQ15883.1"/>
    <property type="molecule type" value="Genomic_DNA"/>
</dbReference>
<evidence type="ECO:0000313" key="2">
    <source>
        <dbReference type="EMBL" id="XDQ15883.1"/>
    </source>
</evidence>
<feature type="compositionally biased region" description="Basic residues" evidence="1">
    <location>
        <begin position="331"/>
        <end position="343"/>
    </location>
</feature>
<dbReference type="InterPro" id="IPR008868">
    <property type="entry name" value="TniB"/>
</dbReference>
<evidence type="ECO:0000256" key="1">
    <source>
        <dbReference type="SAM" id="MobiDB-lite"/>
    </source>
</evidence>
<name>A0AB39NBN4_9ACTN</name>
<accession>A0AB39NBN4</accession>
<organism evidence="2">
    <name type="scientific">Streptomyces sp. R11</name>
    <dbReference type="NCBI Taxonomy" id="3238625"/>
    <lineage>
        <taxon>Bacteria</taxon>
        <taxon>Bacillati</taxon>
        <taxon>Actinomycetota</taxon>
        <taxon>Actinomycetes</taxon>
        <taxon>Kitasatosporales</taxon>
        <taxon>Streptomycetaceae</taxon>
        <taxon>Streptomyces</taxon>
    </lineage>
</organism>
<dbReference type="Pfam" id="PF05621">
    <property type="entry name" value="TniB"/>
    <property type="match status" value="1"/>
</dbReference>
<dbReference type="AlphaFoldDB" id="A0AB39NBN4"/>
<dbReference type="SUPFAM" id="SSF52540">
    <property type="entry name" value="P-loop containing nucleoside triphosphate hydrolases"/>
    <property type="match status" value="1"/>
</dbReference>